<organism evidence="2 3">
    <name type="scientific">Gulosibacter macacae</name>
    <dbReference type="NCBI Taxonomy" id="2488791"/>
    <lineage>
        <taxon>Bacteria</taxon>
        <taxon>Bacillati</taxon>
        <taxon>Actinomycetota</taxon>
        <taxon>Actinomycetes</taxon>
        <taxon>Micrococcales</taxon>
        <taxon>Microbacteriaceae</taxon>
        <taxon>Gulosibacter</taxon>
    </lineage>
</organism>
<dbReference type="PROSITE" id="PS50995">
    <property type="entry name" value="HTH_MARR_2"/>
    <property type="match status" value="1"/>
</dbReference>
<dbReference type="SMART" id="SM00347">
    <property type="entry name" value="HTH_MARR"/>
    <property type="match status" value="1"/>
</dbReference>
<protein>
    <submittedName>
        <fullName evidence="2">MarR family transcriptional regulator</fullName>
    </submittedName>
</protein>
<keyword evidence="3" id="KW-1185">Reference proteome</keyword>
<proteinExistence type="predicted"/>
<dbReference type="PRINTS" id="PR00598">
    <property type="entry name" value="HTHMARR"/>
</dbReference>
<dbReference type="GO" id="GO:0006950">
    <property type="term" value="P:response to stress"/>
    <property type="evidence" value="ECO:0007669"/>
    <property type="project" value="TreeGrafter"/>
</dbReference>
<dbReference type="EMBL" id="RQVS01000001">
    <property type="protein sequence ID" value="RRJ88624.1"/>
    <property type="molecule type" value="Genomic_DNA"/>
</dbReference>
<reference evidence="2 3" key="1">
    <citation type="submission" date="2018-11" db="EMBL/GenBank/DDBJ databases">
        <title>YIM 102482-1 draft genome.</title>
        <authorList>
            <person name="Li G."/>
            <person name="Jiang Y."/>
        </authorList>
    </citation>
    <scope>NUCLEOTIDE SEQUENCE [LARGE SCALE GENOMIC DNA]</scope>
    <source>
        <strain evidence="2 3">YIM 102482-1</strain>
    </source>
</reference>
<accession>A0A3P3W1G2</accession>
<dbReference type="Proteomes" id="UP000274391">
    <property type="component" value="Unassembled WGS sequence"/>
</dbReference>
<feature type="domain" description="HTH marR-type" evidence="1">
    <location>
        <begin position="15"/>
        <end position="151"/>
    </location>
</feature>
<name>A0A3P3W1G2_9MICO</name>
<evidence type="ECO:0000313" key="2">
    <source>
        <dbReference type="EMBL" id="RRJ88624.1"/>
    </source>
</evidence>
<dbReference type="AlphaFoldDB" id="A0A3P3W1G2"/>
<dbReference type="SUPFAM" id="SSF46785">
    <property type="entry name" value="Winged helix' DNA-binding domain"/>
    <property type="match status" value="1"/>
</dbReference>
<dbReference type="InterPro" id="IPR036388">
    <property type="entry name" value="WH-like_DNA-bd_sf"/>
</dbReference>
<comment type="caution">
    <text evidence="2">The sequence shown here is derived from an EMBL/GenBank/DDBJ whole genome shotgun (WGS) entry which is preliminary data.</text>
</comment>
<dbReference type="RefSeq" id="WP_124968692.1">
    <property type="nucleotide sequence ID" value="NZ_RQVS01000001.1"/>
</dbReference>
<sequence length="170" mass="19154">MSAEPESTRWLSNHERRAWMRLAAVLELLPATLDAQVRHDSELTHVEYYSLAFLSDQPGNRIQMSELAARTNSTLPRLSRVITALERAGLVERLPNESDARATDVCLTKAGRAKIVEAAPGHVSKVREVIFDPLRPDDVDELIRILDAWLDVLDPDQRMHRDPEDLPAGD</sequence>
<dbReference type="PANTHER" id="PTHR33164:SF99">
    <property type="entry name" value="MARR FAMILY REGULATORY PROTEIN"/>
    <property type="match status" value="1"/>
</dbReference>
<evidence type="ECO:0000259" key="1">
    <source>
        <dbReference type="PROSITE" id="PS50995"/>
    </source>
</evidence>
<dbReference type="Gene3D" id="1.10.10.10">
    <property type="entry name" value="Winged helix-like DNA-binding domain superfamily/Winged helix DNA-binding domain"/>
    <property type="match status" value="1"/>
</dbReference>
<gene>
    <name evidence="2" type="ORF">EG850_00280</name>
</gene>
<dbReference type="OrthoDB" id="8635520at2"/>
<dbReference type="InterPro" id="IPR039422">
    <property type="entry name" value="MarR/SlyA-like"/>
</dbReference>
<dbReference type="PANTHER" id="PTHR33164">
    <property type="entry name" value="TRANSCRIPTIONAL REGULATOR, MARR FAMILY"/>
    <property type="match status" value="1"/>
</dbReference>
<dbReference type="GO" id="GO:0003700">
    <property type="term" value="F:DNA-binding transcription factor activity"/>
    <property type="evidence" value="ECO:0007669"/>
    <property type="project" value="InterPro"/>
</dbReference>
<dbReference type="InterPro" id="IPR000835">
    <property type="entry name" value="HTH_MarR-typ"/>
</dbReference>
<dbReference type="InterPro" id="IPR036390">
    <property type="entry name" value="WH_DNA-bd_sf"/>
</dbReference>
<evidence type="ECO:0000313" key="3">
    <source>
        <dbReference type="Proteomes" id="UP000274391"/>
    </source>
</evidence>
<dbReference type="Pfam" id="PF12802">
    <property type="entry name" value="MarR_2"/>
    <property type="match status" value="1"/>
</dbReference>